<dbReference type="Proteomes" id="UP001198190">
    <property type="component" value="Unassembled WGS sequence"/>
</dbReference>
<sequence>MTIKEIRTFAKEKGFTLPIKATKEVLIHSIQRNEGNQACYAKQACNNNVCLWFKDCKRAFKNKKESHE</sequence>
<dbReference type="RefSeq" id="WP_008537561.1">
    <property type="nucleotide sequence ID" value="NZ_CATXHE010000025.1"/>
</dbReference>
<dbReference type="GeneID" id="62778930"/>
<organism evidence="1 2">
    <name type="scientific">Megamonas funiformis</name>
    <dbReference type="NCBI Taxonomy" id="437897"/>
    <lineage>
        <taxon>Bacteria</taxon>
        <taxon>Bacillati</taxon>
        <taxon>Bacillota</taxon>
        <taxon>Negativicutes</taxon>
        <taxon>Selenomonadales</taxon>
        <taxon>Selenomonadaceae</taxon>
        <taxon>Megamonas</taxon>
    </lineage>
</organism>
<gene>
    <name evidence="1" type="ORF">LIY65_09130</name>
</gene>
<evidence type="ECO:0000313" key="1">
    <source>
        <dbReference type="EMBL" id="MCB6828854.1"/>
    </source>
</evidence>
<protein>
    <recommendedName>
        <fullName evidence="3">SAP domain-containing protein</fullName>
    </recommendedName>
</protein>
<accession>A0AAW4U8C9</accession>
<name>A0AAW4U8C9_9FIRM</name>
<evidence type="ECO:0008006" key="3">
    <source>
        <dbReference type="Google" id="ProtNLM"/>
    </source>
</evidence>
<reference evidence="1" key="1">
    <citation type="submission" date="2021-10" db="EMBL/GenBank/DDBJ databases">
        <title>Collection of gut derived symbiotic bacterial strains cultured from healthy donors.</title>
        <authorList>
            <person name="Lin H."/>
            <person name="Littmann E."/>
            <person name="Claire K."/>
            <person name="Pamer E."/>
        </authorList>
    </citation>
    <scope>NUCLEOTIDE SEQUENCE</scope>
    <source>
        <strain evidence="1">MSK.7.16</strain>
    </source>
</reference>
<evidence type="ECO:0000313" key="2">
    <source>
        <dbReference type="Proteomes" id="UP001198190"/>
    </source>
</evidence>
<dbReference type="EMBL" id="JAJCGD010000026">
    <property type="protein sequence ID" value="MCB6828854.1"/>
    <property type="molecule type" value="Genomic_DNA"/>
</dbReference>
<proteinExistence type="predicted"/>
<dbReference type="AlphaFoldDB" id="A0AAW4U8C9"/>
<comment type="caution">
    <text evidence="1">The sequence shown here is derived from an EMBL/GenBank/DDBJ whole genome shotgun (WGS) entry which is preliminary data.</text>
</comment>